<proteinExistence type="inferred from homology"/>
<dbReference type="RefSeq" id="WP_099019246.1">
    <property type="nucleotide sequence ID" value="NZ_NIHB01000002.1"/>
</dbReference>
<comment type="caution">
    <text evidence="8">The sequence shown here is derived from an EMBL/GenBank/DDBJ whole genome shotgun (WGS) entry which is preliminary data.</text>
</comment>
<keyword evidence="3" id="KW-0032">Aminotransferase</keyword>
<dbReference type="CDD" id="cd00609">
    <property type="entry name" value="AAT_like"/>
    <property type="match status" value="1"/>
</dbReference>
<evidence type="ECO:0000256" key="1">
    <source>
        <dbReference type="ARBA" id="ARBA00001933"/>
    </source>
</evidence>
<keyword evidence="4" id="KW-0808">Transferase</keyword>
<dbReference type="PANTHER" id="PTHR43488">
    <property type="entry name" value="GLUTAMATE-PYRUVATE AMINOTRANSFERASE ALAA"/>
    <property type="match status" value="1"/>
</dbReference>
<comment type="cofactor">
    <cofactor evidence="1">
        <name>pyridoxal 5'-phosphate</name>
        <dbReference type="ChEBI" id="CHEBI:597326"/>
    </cofactor>
</comment>
<name>A0A4R6Y104_9GAMM</name>
<evidence type="ECO:0000259" key="7">
    <source>
        <dbReference type="Pfam" id="PF00155"/>
    </source>
</evidence>
<dbReference type="EC" id="2.6.1.2" evidence="6"/>
<dbReference type="Proteomes" id="UP000295724">
    <property type="component" value="Unassembled WGS sequence"/>
</dbReference>
<organism evidence="8 9">
    <name type="scientific">Marinicella litoralis</name>
    <dbReference type="NCBI Taxonomy" id="644220"/>
    <lineage>
        <taxon>Bacteria</taxon>
        <taxon>Pseudomonadati</taxon>
        <taxon>Pseudomonadota</taxon>
        <taxon>Gammaproteobacteria</taxon>
        <taxon>Lysobacterales</taxon>
        <taxon>Marinicellaceae</taxon>
        <taxon>Marinicella</taxon>
    </lineage>
</organism>
<dbReference type="Gene3D" id="3.40.640.10">
    <property type="entry name" value="Type I PLP-dependent aspartate aminotransferase-like (Major domain)"/>
    <property type="match status" value="1"/>
</dbReference>
<evidence type="ECO:0000256" key="3">
    <source>
        <dbReference type="ARBA" id="ARBA00022576"/>
    </source>
</evidence>
<evidence type="ECO:0000256" key="4">
    <source>
        <dbReference type="ARBA" id="ARBA00022679"/>
    </source>
</evidence>
<dbReference type="PANTHER" id="PTHR43488:SF2">
    <property type="entry name" value="GLUTAMATE-PYRUVATE AMINOTRANSFERASE ALAA"/>
    <property type="match status" value="1"/>
</dbReference>
<keyword evidence="5" id="KW-0663">Pyridoxal phosphate</keyword>
<evidence type="ECO:0000313" key="8">
    <source>
        <dbReference type="EMBL" id="TDR22618.1"/>
    </source>
</evidence>
<evidence type="ECO:0000256" key="6">
    <source>
        <dbReference type="ARBA" id="ARBA00026106"/>
    </source>
</evidence>
<dbReference type="InterPro" id="IPR015424">
    <property type="entry name" value="PyrdxlP-dep_Trfase"/>
</dbReference>
<comment type="similarity">
    <text evidence="2">Belongs to the class-I pyridoxal-phosphate-dependent aminotransferase family.</text>
</comment>
<dbReference type="GO" id="GO:0030170">
    <property type="term" value="F:pyridoxal phosphate binding"/>
    <property type="evidence" value="ECO:0007669"/>
    <property type="project" value="InterPro"/>
</dbReference>
<reference evidence="8 9" key="1">
    <citation type="submission" date="2019-03" db="EMBL/GenBank/DDBJ databases">
        <title>Genomic Encyclopedia of Type Strains, Phase IV (KMG-IV): sequencing the most valuable type-strain genomes for metagenomic binning, comparative biology and taxonomic classification.</title>
        <authorList>
            <person name="Goeker M."/>
        </authorList>
    </citation>
    <scope>NUCLEOTIDE SEQUENCE [LARGE SCALE GENOMIC DNA]</scope>
    <source>
        <strain evidence="8 9">DSM 25488</strain>
    </source>
</reference>
<gene>
    <name evidence="8" type="ORF">C8D91_1110</name>
</gene>
<evidence type="ECO:0000256" key="2">
    <source>
        <dbReference type="ARBA" id="ARBA00007441"/>
    </source>
</evidence>
<dbReference type="AlphaFoldDB" id="A0A4R6Y104"/>
<dbReference type="InterPro" id="IPR004839">
    <property type="entry name" value="Aminotransferase_I/II_large"/>
</dbReference>
<accession>A0A4R6Y104</accession>
<dbReference type="InterPro" id="IPR015421">
    <property type="entry name" value="PyrdxlP-dep_Trfase_major"/>
</dbReference>
<dbReference type="Pfam" id="PF00155">
    <property type="entry name" value="Aminotran_1_2"/>
    <property type="match status" value="1"/>
</dbReference>
<evidence type="ECO:0000313" key="9">
    <source>
        <dbReference type="Proteomes" id="UP000295724"/>
    </source>
</evidence>
<dbReference type="EMBL" id="SNZB01000002">
    <property type="protein sequence ID" value="TDR22618.1"/>
    <property type="molecule type" value="Genomic_DNA"/>
</dbReference>
<dbReference type="OrthoDB" id="9803354at2"/>
<dbReference type="Gene3D" id="3.90.1150.10">
    <property type="entry name" value="Aspartate Aminotransferase, domain 1"/>
    <property type="match status" value="1"/>
</dbReference>
<keyword evidence="9" id="KW-1185">Reference proteome</keyword>
<dbReference type="InterPro" id="IPR051926">
    <property type="entry name" value="Ala_Aminotransferase"/>
</dbReference>
<evidence type="ECO:0000256" key="5">
    <source>
        <dbReference type="ARBA" id="ARBA00022898"/>
    </source>
</evidence>
<sequence>MKNTFKSDKLKGVCYDIRGPVLAAAKRIEEQGQKVLKLNIGNPAPFGFDAPDDIVRDVVHHITDAEGYCDSKGIYPARVAIYQYYQKRKIKNLNIDNILIGNGVSELIVMTMQALLNDGDEMLIPAPDYPLWTAAVHLSGGKAVHYLCDENNDWAPDVADMENKITENTRGIVLINPNNPTGAIYTKQQLLAVIDLARKHDLIVFSDEIYELIRYDDTPFTSIAALADDVMFVTFNGLSKTYRVAGYRTGWMVISGALEGADDYLDGLNILSSMRLCANVPTQYGIQSALGGKQSIYDLTAAEGRLNQQRQLAHEMINDIPGLSTTLPKGALYCFVKIDTERFNITDDEQFILDLLIAKHILLVHGTAFNWPEPNHFRLVYLPQVTVLEDALSRLKDFLRDYRQNN</sequence>
<dbReference type="GO" id="GO:0004021">
    <property type="term" value="F:L-alanine:2-oxoglutarate aminotransferase activity"/>
    <property type="evidence" value="ECO:0007669"/>
    <property type="project" value="UniProtKB-EC"/>
</dbReference>
<protein>
    <recommendedName>
        <fullName evidence="6">alanine transaminase</fullName>
        <ecNumber evidence="6">2.6.1.2</ecNumber>
    </recommendedName>
</protein>
<dbReference type="SUPFAM" id="SSF53383">
    <property type="entry name" value="PLP-dependent transferases"/>
    <property type="match status" value="1"/>
</dbReference>
<feature type="domain" description="Aminotransferase class I/classII large" evidence="7">
    <location>
        <begin position="34"/>
        <end position="386"/>
    </location>
</feature>
<dbReference type="InterPro" id="IPR015422">
    <property type="entry name" value="PyrdxlP-dep_Trfase_small"/>
</dbReference>